<evidence type="ECO:0000259" key="5">
    <source>
        <dbReference type="Pfam" id="PF00155"/>
    </source>
</evidence>
<dbReference type="CDD" id="cd00609">
    <property type="entry name" value="AAT_like"/>
    <property type="match status" value="1"/>
</dbReference>
<dbReference type="Gene3D" id="3.40.640.10">
    <property type="entry name" value="Type I PLP-dependent aspartate aminotransferase-like (Major domain)"/>
    <property type="match status" value="1"/>
</dbReference>
<proteinExistence type="predicted"/>
<organism evidence="6 7">
    <name type="scientific">Plebeiibacterium marinum</name>
    <dbReference type="NCBI Taxonomy" id="2992111"/>
    <lineage>
        <taxon>Bacteria</taxon>
        <taxon>Pseudomonadati</taxon>
        <taxon>Bacteroidota</taxon>
        <taxon>Bacteroidia</taxon>
        <taxon>Marinilabiliales</taxon>
        <taxon>Marinilabiliaceae</taxon>
        <taxon>Plebeiibacterium</taxon>
    </lineage>
</organism>
<feature type="domain" description="Aminotransferase class I/classII large" evidence="5">
    <location>
        <begin position="47"/>
        <end position="363"/>
    </location>
</feature>
<accession>A0AAE3MH25</accession>
<dbReference type="SUPFAM" id="SSF53383">
    <property type="entry name" value="PLP-dependent transferases"/>
    <property type="match status" value="1"/>
</dbReference>
<dbReference type="AlphaFoldDB" id="A0AAE3MH25"/>
<sequence length="372" mass="42027">MEKLSSPKDIAAYAREVDLINMAENFSMQKSAPELTDLLHSYIKPFANESSPKFGLLELREAIALKTESLYDFKYAPDTEVTVTNGVKPCVFAIMLALLKEGDEVIVFEPAHKSYQAAINVTGARVVYVELDAPEFSYDWEKVQKFVTSKTRMIIINSPHFPTGTTMSELDMLRLQKIINGTNIYILSDESFEHIVFDKEMHQSIALYPKLRERSIIVSSFNETLGINNWHIAYCLSTEKIMKSIRGVISLLGEGVGIPYQKAIVSYLNKHSDFAKLAGFYQKKRDLLLEGLDDSGVFFVPSKSSYYQLISKAGKNDSTDVDFAMSLIKDVGIAAVPLSYYYHQKIKTKFVRLNFSLPDEDLIKANQFLKGI</sequence>
<dbReference type="GO" id="GO:0016212">
    <property type="term" value="F:kynurenine-oxoglutarate transaminase activity"/>
    <property type="evidence" value="ECO:0007669"/>
    <property type="project" value="TreeGrafter"/>
</dbReference>
<dbReference type="Proteomes" id="UP001207408">
    <property type="component" value="Unassembled WGS sequence"/>
</dbReference>
<keyword evidence="4" id="KW-0663">Pyridoxal phosphate</keyword>
<keyword evidence="2 6" id="KW-0032">Aminotransferase</keyword>
<comment type="caution">
    <text evidence="6">The sequence shown here is derived from an EMBL/GenBank/DDBJ whole genome shotgun (WGS) entry which is preliminary data.</text>
</comment>
<dbReference type="PANTHER" id="PTHR43807:SF20">
    <property type="entry name" value="FI04487P"/>
    <property type="match status" value="1"/>
</dbReference>
<dbReference type="EMBL" id="JAPDPI010000051">
    <property type="protein sequence ID" value="MCW3807581.1"/>
    <property type="molecule type" value="Genomic_DNA"/>
</dbReference>
<reference evidence="6" key="1">
    <citation type="submission" date="2022-10" db="EMBL/GenBank/DDBJ databases">
        <authorList>
            <person name="Yu W.X."/>
        </authorList>
    </citation>
    <scope>NUCLEOTIDE SEQUENCE</scope>
    <source>
        <strain evidence="6">D04</strain>
    </source>
</reference>
<dbReference type="GO" id="GO:0005737">
    <property type="term" value="C:cytoplasm"/>
    <property type="evidence" value="ECO:0007669"/>
    <property type="project" value="TreeGrafter"/>
</dbReference>
<dbReference type="GO" id="GO:0030170">
    <property type="term" value="F:pyridoxal phosphate binding"/>
    <property type="evidence" value="ECO:0007669"/>
    <property type="project" value="InterPro"/>
</dbReference>
<name>A0AAE3MH25_9BACT</name>
<protein>
    <submittedName>
        <fullName evidence="6">Aminotransferase class I/II-fold pyridoxal phosphate-dependent enzyme</fullName>
    </submittedName>
</protein>
<comment type="cofactor">
    <cofactor evidence="1">
        <name>pyridoxal 5'-phosphate</name>
        <dbReference type="ChEBI" id="CHEBI:597326"/>
    </cofactor>
</comment>
<dbReference type="RefSeq" id="WP_301202012.1">
    <property type="nucleotide sequence ID" value="NZ_JAPDPI010000051.1"/>
</dbReference>
<dbReference type="InterPro" id="IPR015422">
    <property type="entry name" value="PyrdxlP-dep_Trfase_small"/>
</dbReference>
<evidence type="ECO:0000256" key="2">
    <source>
        <dbReference type="ARBA" id="ARBA00022576"/>
    </source>
</evidence>
<dbReference type="PANTHER" id="PTHR43807">
    <property type="entry name" value="FI04487P"/>
    <property type="match status" value="1"/>
</dbReference>
<dbReference type="InterPro" id="IPR015424">
    <property type="entry name" value="PyrdxlP-dep_Trfase"/>
</dbReference>
<dbReference type="Gene3D" id="3.90.1150.10">
    <property type="entry name" value="Aspartate Aminotransferase, domain 1"/>
    <property type="match status" value="1"/>
</dbReference>
<evidence type="ECO:0000313" key="7">
    <source>
        <dbReference type="Proteomes" id="UP001207408"/>
    </source>
</evidence>
<dbReference type="Pfam" id="PF00155">
    <property type="entry name" value="Aminotran_1_2"/>
    <property type="match status" value="1"/>
</dbReference>
<dbReference type="InterPro" id="IPR004839">
    <property type="entry name" value="Aminotransferase_I/II_large"/>
</dbReference>
<keyword evidence="3" id="KW-0808">Transferase</keyword>
<dbReference type="InterPro" id="IPR015421">
    <property type="entry name" value="PyrdxlP-dep_Trfase_major"/>
</dbReference>
<evidence type="ECO:0000256" key="4">
    <source>
        <dbReference type="ARBA" id="ARBA00022898"/>
    </source>
</evidence>
<evidence type="ECO:0000256" key="3">
    <source>
        <dbReference type="ARBA" id="ARBA00022679"/>
    </source>
</evidence>
<dbReference type="InterPro" id="IPR051326">
    <property type="entry name" value="Kynurenine-oxoglutarate_AT"/>
</dbReference>
<evidence type="ECO:0000313" key="6">
    <source>
        <dbReference type="EMBL" id="MCW3807581.1"/>
    </source>
</evidence>
<keyword evidence="7" id="KW-1185">Reference proteome</keyword>
<evidence type="ECO:0000256" key="1">
    <source>
        <dbReference type="ARBA" id="ARBA00001933"/>
    </source>
</evidence>
<gene>
    <name evidence="6" type="ORF">OM074_18285</name>
</gene>